<keyword evidence="2" id="KW-1185">Reference proteome</keyword>
<reference evidence="1" key="1">
    <citation type="submission" date="2021-01" db="EMBL/GenBank/DDBJ databases">
        <authorList>
            <consortium name="Genoscope - CEA"/>
            <person name="William W."/>
        </authorList>
    </citation>
    <scope>NUCLEOTIDE SEQUENCE</scope>
</reference>
<dbReference type="AlphaFoldDB" id="A0A8S1K586"/>
<accession>A0A8S1K586</accession>
<proteinExistence type="predicted"/>
<organism evidence="1 2">
    <name type="scientific">Paramecium sonneborni</name>
    <dbReference type="NCBI Taxonomy" id="65129"/>
    <lineage>
        <taxon>Eukaryota</taxon>
        <taxon>Sar</taxon>
        <taxon>Alveolata</taxon>
        <taxon>Ciliophora</taxon>
        <taxon>Intramacronucleata</taxon>
        <taxon>Oligohymenophorea</taxon>
        <taxon>Peniculida</taxon>
        <taxon>Parameciidae</taxon>
        <taxon>Paramecium</taxon>
    </lineage>
</organism>
<evidence type="ECO:0000313" key="1">
    <source>
        <dbReference type="EMBL" id="CAD8048071.1"/>
    </source>
</evidence>
<comment type="caution">
    <text evidence="1">The sequence shown here is derived from an EMBL/GenBank/DDBJ whole genome shotgun (WGS) entry which is preliminary data.</text>
</comment>
<gene>
    <name evidence="1" type="ORF">PSON_ATCC_30995.1.T0030058</name>
</gene>
<dbReference type="Proteomes" id="UP000692954">
    <property type="component" value="Unassembled WGS sequence"/>
</dbReference>
<sequence length="156" mass="19045">MQAAKLLFKQIAEAIKYLHEHNQQIMIIQSVPINECCKLIDFSTSHIAENDSIFFYCAEKLQDLEHLKYNFVQMMIIHYLNLIYGHLEYVYLFIYMKNYLFVDKEIQKWIYQLEINHYNQKFRMTYQQIQSIAVMQKKHQIDQQYINKNQFMNGLK</sequence>
<protein>
    <submittedName>
        <fullName evidence="1">Uncharacterized protein</fullName>
    </submittedName>
</protein>
<dbReference type="OrthoDB" id="68483at2759"/>
<dbReference type="EMBL" id="CAJJDN010000003">
    <property type="protein sequence ID" value="CAD8048071.1"/>
    <property type="molecule type" value="Genomic_DNA"/>
</dbReference>
<name>A0A8S1K586_9CILI</name>
<evidence type="ECO:0000313" key="2">
    <source>
        <dbReference type="Proteomes" id="UP000692954"/>
    </source>
</evidence>